<accession>A0ABQ5UEW9</accession>
<keyword evidence="5 6" id="KW-0472">Membrane</keyword>
<evidence type="ECO:0000256" key="1">
    <source>
        <dbReference type="ARBA" id="ARBA00004141"/>
    </source>
</evidence>
<dbReference type="Proteomes" id="UP001161406">
    <property type="component" value="Unassembled WGS sequence"/>
</dbReference>
<feature type="transmembrane region" description="Helical" evidence="6">
    <location>
        <begin position="171"/>
        <end position="190"/>
    </location>
</feature>
<evidence type="ECO:0000256" key="6">
    <source>
        <dbReference type="SAM" id="Phobius"/>
    </source>
</evidence>
<dbReference type="InterPro" id="IPR000620">
    <property type="entry name" value="EamA_dom"/>
</dbReference>
<sequence length="317" mass="32795">MGIGQSVRFTPRVCPLVITKSNPVAALWLATFGLVTMAAMSAAIHDAAKVAPVGQLVFWRSFVALVPILIYMALRGQIGPSLRTKYPYKHLIRGLLGCLVMALSFISLAYLSVGVSTALTYLSPIFAIFAAMVFLRERPAATVFAGVALGFAGIVLMLFPALVGAELRDGTLIGIAAAIGMAAANALARVQVKDLTRTDPPASIALSFAVVCGLAGLASSLWGWAALDAQAFALLIGAGVLGGMGHVLMMEATARAPVSLLAAYEYTGIIWAFLFDIVLLGVGLDGWTVAGAVVVVGAAALVTYGQGRFAAKPVAAE</sequence>
<evidence type="ECO:0000256" key="3">
    <source>
        <dbReference type="ARBA" id="ARBA00022692"/>
    </source>
</evidence>
<dbReference type="PANTHER" id="PTHR22911">
    <property type="entry name" value="ACYL-MALONYL CONDENSING ENZYME-RELATED"/>
    <property type="match status" value="1"/>
</dbReference>
<feature type="domain" description="EamA" evidence="7">
    <location>
        <begin position="173"/>
        <end position="303"/>
    </location>
</feature>
<feature type="transmembrane region" description="Helical" evidence="6">
    <location>
        <begin position="261"/>
        <end position="280"/>
    </location>
</feature>
<feature type="transmembrane region" description="Helical" evidence="6">
    <location>
        <begin position="94"/>
        <end position="112"/>
    </location>
</feature>
<name>A0ABQ5UEW9_9HYPH</name>
<evidence type="ECO:0000259" key="7">
    <source>
        <dbReference type="Pfam" id="PF00892"/>
    </source>
</evidence>
<organism evidence="8 9">
    <name type="scientific">Devosia yakushimensis</name>
    <dbReference type="NCBI Taxonomy" id="470028"/>
    <lineage>
        <taxon>Bacteria</taxon>
        <taxon>Pseudomonadati</taxon>
        <taxon>Pseudomonadota</taxon>
        <taxon>Alphaproteobacteria</taxon>
        <taxon>Hyphomicrobiales</taxon>
        <taxon>Devosiaceae</taxon>
        <taxon>Devosia</taxon>
    </lineage>
</organism>
<keyword evidence="9" id="KW-1185">Reference proteome</keyword>
<dbReference type="SUPFAM" id="SSF103481">
    <property type="entry name" value="Multidrug resistance efflux transporter EmrE"/>
    <property type="match status" value="2"/>
</dbReference>
<feature type="transmembrane region" description="Helical" evidence="6">
    <location>
        <begin position="231"/>
        <end position="249"/>
    </location>
</feature>
<dbReference type="EMBL" id="BSNG01000001">
    <property type="protein sequence ID" value="GLQ09101.1"/>
    <property type="molecule type" value="Genomic_DNA"/>
</dbReference>
<reference evidence="8" key="1">
    <citation type="journal article" date="2014" name="Int. J. Syst. Evol. Microbiol.">
        <title>Complete genome of a new Firmicutes species belonging to the dominant human colonic microbiota ('Ruminococcus bicirculans') reveals two chromosomes and a selective capacity to utilize plant glucans.</title>
        <authorList>
            <consortium name="NISC Comparative Sequencing Program"/>
            <person name="Wegmann U."/>
            <person name="Louis P."/>
            <person name="Goesmann A."/>
            <person name="Henrissat B."/>
            <person name="Duncan S.H."/>
            <person name="Flint H.J."/>
        </authorList>
    </citation>
    <scope>NUCLEOTIDE SEQUENCE</scope>
    <source>
        <strain evidence="8">NBRC 103855</strain>
    </source>
</reference>
<keyword evidence="4 6" id="KW-1133">Transmembrane helix</keyword>
<gene>
    <name evidence="8" type="ORF">GCM10007913_10330</name>
</gene>
<evidence type="ECO:0000256" key="5">
    <source>
        <dbReference type="ARBA" id="ARBA00023136"/>
    </source>
</evidence>
<keyword evidence="3 6" id="KW-0812">Transmembrane</keyword>
<evidence type="ECO:0000313" key="9">
    <source>
        <dbReference type="Proteomes" id="UP001161406"/>
    </source>
</evidence>
<evidence type="ECO:0000313" key="8">
    <source>
        <dbReference type="EMBL" id="GLQ09101.1"/>
    </source>
</evidence>
<comment type="caution">
    <text evidence="8">The sequence shown here is derived from an EMBL/GenBank/DDBJ whole genome shotgun (WGS) entry which is preliminary data.</text>
</comment>
<feature type="transmembrane region" description="Helical" evidence="6">
    <location>
        <begin position="25"/>
        <end position="44"/>
    </location>
</feature>
<dbReference type="Pfam" id="PF00892">
    <property type="entry name" value="EamA"/>
    <property type="match status" value="2"/>
</dbReference>
<proteinExistence type="inferred from homology"/>
<comment type="similarity">
    <text evidence="2">Belongs to the drug/metabolite transporter (DMT) superfamily. 10 TMS drug/metabolite exporter (DME) (TC 2.A.7.3) family.</text>
</comment>
<dbReference type="InterPro" id="IPR037185">
    <property type="entry name" value="EmrE-like"/>
</dbReference>
<evidence type="ECO:0000256" key="4">
    <source>
        <dbReference type="ARBA" id="ARBA00022989"/>
    </source>
</evidence>
<feature type="transmembrane region" description="Helical" evidence="6">
    <location>
        <begin position="118"/>
        <end position="135"/>
    </location>
</feature>
<feature type="transmembrane region" description="Helical" evidence="6">
    <location>
        <begin position="56"/>
        <end position="74"/>
    </location>
</feature>
<protein>
    <submittedName>
        <fullName evidence="8">Membrane protein</fullName>
    </submittedName>
</protein>
<feature type="transmembrane region" description="Helical" evidence="6">
    <location>
        <begin position="202"/>
        <end position="225"/>
    </location>
</feature>
<evidence type="ECO:0000256" key="2">
    <source>
        <dbReference type="ARBA" id="ARBA00009853"/>
    </source>
</evidence>
<feature type="transmembrane region" description="Helical" evidence="6">
    <location>
        <begin position="142"/>
        <end position="165"/>
    </location>
</feature>
<comment type="subcellular location">
    <subcellularLocation>
        <location evidence="1">Membrane</location>
        <topology evidence="1">Multi-pass membrane protein</topology>
    </subcellularLocation>
</comment>
<dbReference type="PANTHER" id="PTHR22911:SF6">
    <property type="entry name" value="SOLUTE CARRIER FAMILY 35 MEMBER G1"/>
    <property type="match status" value="1"/>
</dbReference>
<feature type="transmembrane region" description="Helical" evidence="6">
    <location>
        <begin position="286"/>
        <end position="304"/>
    </location>
</feature>
<reference evidence="8" key="2">
    <citation type="submission" date="2023-01" db="EMBL/GenBank/DDBJ databases">
        <title>Draft genome sequence of Devosia yakushimensis strain NBRC 103855.</title>
        <authorList>
            <person name="Sun Q."/>
            <person name="Mori K."/>
        </authorList>
    </citation>
    <scope>NUCLEOTIDE SEQUENCE</scope>
    <source>
        <strain evidence="8">NBRC 103855</strain>
    </source>
</reference>
<feature type="domain" description="EamA" evidence="7">
    <location>
        <begin position="27"/>
        <end position="158"/>
    </location>
</feature>